<comment type="subcellular location">
    <subcellularLocation>
        <location evidence="1">Membrane</location>
        <topology evidence="1">Multi-pass membrane protein</topology>
    </subcellularLocation>
</comment>
<dbReference type="Pfam" id="PF00808">
    <property type="entry name" value="CBFD_NFYB_HMF"/>
    <property type="match status" value="1"/>
</dbReference>
<keyword evidence="3 6" id="KW-1133">Transmembrane helix</keyword>
<feature type="region of interest" description="Disordered" evidence="5">
    <location>
        <begin position="504"/>
        <end position="593"/>
    </location>
</feature>
<feature type="transmembrane region" description="Helical" evidence="6">
    <location>
        <begin position="148"/>
        <end position="168"/>
    </location>
</feature>
<feature type="domain" description="Transcription factor CBF/NF-Y/archaeal histone" evidence="7">
    <location>
        <begin position="409"/>
        <end position="468"/>
    </location>
</feature>
<dbReference type="SUPFAM" id="SSF47113">
    <property type="entry name" value="Histone-fold"/>
    <property type="match status" value="1"/>
</dbReference>
<feature type="region of interest" description="Disordered" evidence="5">
    <location>
        <begin position="1"/>
        <end position="25"/>
    </location>
</feature>
<reference evidence="9" key="2">
    <citation type="submission" date="2021-10" db="EMBL/GenBank/DDBJ databases">
        <title>Phylogenomics reveals ancestral predisposition of the termite-cultivated fungus Termitomyces towards a domesticated lifestyle.</title>
        <authorList>
            <person name="Auxier B."/>
            <person name="Grum-Grzhimaylo A."/>
            <person name="Cardenas M.E."/>
            <person name="Lodge J.D."/>
            <person name="Laessoe T."/>
            <person name="Pedersen O."/>
            <person name="Smith M.E."/>
            <person name="Kuyper T.W."/>
            <person name="Franco-Molano E.A."/>
            <person name="Baroni T.J."/>
            <person name="Aanen D.K."/>
        </authorList>
    </citation>
    <scope>NUCLEOTIDE SEQUENCE</scope>
    <source>
        <strain evidence="9">AP01</strain>
        <tissue evidence="9">Mycelium</tissue>
    </source>
</reference>
<comment type="caution">
    <text evidence="9">The sequence shown here is derived from an EMBL/GenBank/DDBJ whole genome shotgun (WGS) entry which is preliminary data.</text>
</comment>
<evidence type="ECO:0000256" key="1">
    <source>
        <dbReference type="ARBA" id="ARBA00004141"/>
    </source>
</evidence>
<dbReference type="InterPro" id="IPR009072">
    <property type="entry name" value="Histone-fold"/>
</dbReference>
<feature type="transmembrane region" description="Helical" evidence="6">
    <location>
        <begin position="391"/>
        <end position="409"/>
    </location>
</feature>
<dbReference type="EMBL" id="JABCKV010000310">
    <property type="protein sequence ID" value="KAG5641444.1"/>
    <property type="molecule type" value="Genomic_DNA"/>
</dbReference>
<dbReference type="GO" id="GO:0046982">
    <property type="term" value="F:protein heterodimerization activity"/>
    <property type="evidence" value="ECO:0007669"/>
    <property type="project" value="InterPro"/>
</dbReference>
<dbReference type="InterPro" id="IPR000620">
    <property type="entry name" value="EamA_dom"/>
</dbReference>
<feature type="transmembrane region" description="Helical" evidence="6">
    <location>
        <begin position="180"/>
        <end position="198"/>
    </location>
</feature>
<dbReference type="PANTHER" id="PTHR22911:SF6">
    <property type="entry name" value="SOLUTE CARRIER FAMILY 35 MEMBER G1"/>
    <property type="match status" value="1"/>
</dbReference>
<dbReference type="Gene3D" id="1.10.20.10">
    <property type="entry name" value="Histone, subunit A"/>
    <property type="match status" value="1"/>
</dbReference>
<evidence type="ECO:0000256" key="5">
    <source>
        <dbReference type="SAM" id="MobiDB-lite"/>
    </source>
</evidence>
<evidence type="ECO:0000259" key="8">
    <source>
        <dbReference type="Pfam" id="PF00892"/>
    </source>
</evidence>
<dbReference type="InterPro" id="IPR037185">
    <property type="entry name" value="EmrE-like"/>
</dbReference>
<dbReference type="PANTHER" id="PTHR22911">
    <property type="entry name" value="ACYL-MALONYL CONDENSING ENZYME-RELATED"/>
    <property type="match status" value="1"/>
</dbReference>
<evidence type="ECO:0000256" key="3">
    <source>
        <dbReference type="ARBA" id="ARBA00022989"/>
    </source>
</evidence>
<dbReference type="InterPro" id="IPR003958">
    <property type="entry name" value="CBFA_NFYB_domain"/>
</dbReference>
<evidence type="ECO:0008006" key="11">
    <source>
        <dbReference type="Google" id="ProtNLM"/>
    </source>
</evidence>
<feature type="transmembrane region" description="Helical" evidence="6">
    <location>
        <begin position="286"/>
        <end position="304"/>
    </location>
</feature>
<accession>A0A9P7K9U0</accession>
<keyword evidence="2 6" id="KW-0812">Transmembrane</keyword>
<feature type="compositionally biased region" description="Basic and acidic residues" evidence="5">
    <location>
        <begin position="532"/>
        <end position="564"/>
    </location>
</feature>
<dbReference type="OrthoDB" id="653904at2759"/>
<dbReference type="GO" id="GO:0016020">
    <property type="term" value="C:membrane"/>
    <property type="evidence" value="ECO:0007669"/>
    <property type="project" value="UniProtKB-SubCell"/>
</dbReference>
<dbReference type="AlphaFoldDB" id="A0A9P7K9U0"/>
<feature type="compositionally biased region" description="Polar residues" evidence="5">
    <location>
        <begin position="13"/>
        <end position="22"/>
    </location>
</feature>
<feature type="transmembrane region" description="Helical" evidence="6">
    <location>
        <begin position="316"/>
        <end position="339"/>
    </location>
</feature>
<evidence type="ECO:0000256" key="6">
    <source>
        <dbReference type="SAM" id="Phobius"/>
    </source>
</evidence>
<evidence type="ECO:0000313" key="9">
    <source>
        <dbReference type="EMBL" id="KAG5641444.1"/>
    </source>
</evidence>
<keyword evidence="4 6" id="KW-0472">Membrane</keyword>
<evidence type="ECO:0000256" key="4">
    <source>
        <dbReference type="ARBA" id="ARBA00023136"/>
    </source>
</evidence>
<dbReference type="Pfam" id="PF00892">
    <property type="entry name" value="EamA"/>
    <property type="match status" value="1"/>
</dbReference>
<keyword evidence="10" id="KW-1185">Reference proteome</keyword>
<protein>
    <recommendedName>
        <fullName evidence="11">Transcription factor CBF/NF-Y/archaeal histone domain-containing protein</fullName>
    </recommendedName>
</protein>
<organism evidence="9 10">
    <name type="scientific">Asterophora parasitica</name>
    <dbReference type="NCBI Taxonomy" id="117018"/>
    <lineage>
        <taxon>Eukaryota</taxon>
        <taxon>Fungi</taxon>
        <taxon>Dikarya</taxon>
        <taxon>Basidiomycota</taxon>
        <taxon>Agaricomycotina</taxon>
        <taxon>Agaricomycetes</taxon>
        <taxon>Agaricomycetidae</taxon>
        <taxon>Agaricales</taxon>
        <taxon>Tricholomatineae</taxon>
        <taxon>Lyophyllaceae</taxon>
        <taxon>Asterophora</taxon>
    </lineage>
</organism>
<evidence type="ECO:0000259" key="7">
    <source>
        <dbReference type="Pfam" id="PF00808"/>
    </source>
</evidence>
<reference evidence="9" key="1">
    <citation type="submission" date="2020-07" db="EMBL/GenBank/DDBJ databases">
        <authorList>
            <person name="Nieuwenhuis M."/>
            <person name="Van De Peppel L.J.J."/>
        </authorList>
    </citation>
    <scope>NUCLEOTIDE SEQUENCE</scope>
    <source>
        <strain evidence="9">AP01</strain>
        <tissue evidence="9">Mycelium</tissue>
    </source>
</reference>
<feature type="transmembrane region" description="Helical" evidence="6">
    <location>
        <begin position="254"/>
        <end position="274"/>
    </location>
</feature>
<feature type="domain" description="EamA" evidence="8">
    <location>
        <begin position="57"/>
        <end position="221"/>
    </location>
</feature>
<dbReference type="Proteomes" id="UP000775547">
    <property type="component" value="Unassembled WGS sequence"/>
</dbReference>
<sequence>MSPRDAYTALATEPQSPTNSSHEFLPEDELAPQWPITCGRWHEGCRTAADIFQSNTGLLLVTASQAFFSMMNTAVKKLNSIDPPVSTFEVRTVICGLIGHLFTETIAANPRSDGMSHTIFWCSCMRIEMILTKVPDPFLGPKGVRLLLVFRGFSGMIANSFFGLYGIYYSLQYLSLSDATVLTFLAPLCTGISGALFLKERYSKREALASVCSLLGVVLIARPAFLFGEPNVAVIADDLLALEYVEKGTPKQRLVAVGIALIGVLGLTGAYTSLAALGKRAHPMHAMTAFSSQCIVVSVIAMLIQRTPIVVPTELAWLGLLLMIGIFGFLAQILLTLGLQRETAGRGTIAVYTQVRKFEVYSWQTNLTRGPIKVVFAAILERIFFDPVPSVMSILGTLIIISAALYVAARIKKIMQKDEEVGKVAQATPVVISKALELFLGLIIEEANKVTAERGSKKVEAYHLKHAVETVETLDFLKDLVEAVPDPSAGGTIDLELENAEAAAKKKRGKGKKAAASGDGEPPKKRARKKKGDADVEARRAEAEAAAKSEPEHEHMREGEEDGHRSRHVASNYRPRSPNSDDEGYGEQPFMRH</sequence>
<proteinExistence type="predicted"/>
<dbReference type="SUPFAM" id="SSF103481">
    <property type="entry name" value="Multidrug resistance efflux transporter EmrE"/>
    <property type="match status" value="1"/>
</dbReference>
<name>A0A9P7K9U0_9AGAR</name>
<gene>
    <name evidence="9" type="ORF">DXG03_005218</name>
</gene>
<evidence type="ECO:0000313" key="10">
    <source>
        <dbReference type="Proteomes" id="UP000775547"/>
    </source>
</evidence>
<evidence type="ECO:0000256" key="2">
    <source>
        <dbReference type="ARBA" id="ARBA00022692"/>
    </source>
</evidence>
<dbReference type="CDD" id="cd22906">
    <property type="entry name" value="HFD_DRAP1"/>
    <property type="match status" value="1"/>
</dbReference>